<dbReference type="KEGG" id="sdr:SCD_n01737"/>
<dbReference type="Gene3D" id="3.40.50.1820">
    <property type="entry name" value="alpha/beta hydrolase"/>
    <property type="match status" value="1"/>
</dbReference>
<dbReference type="eggNOG" id="COG0596">
    <property type="taxonomic scope" value="Bacteria"/>
</dbReference>
<evidence type="ECO:0000313" key="3">
    <source>
        <dbReference type="Proteomes" id="UP000015559"/>
    </source>
</evidence>
<dbReference type="HOGENOM" id="CLU_888063_0_0_4"/>
<dbReference type="EMBL" id="AP013066">
    <property type="protein sequence ID" value="BAN35552.1"/>
    <property type="molecule type" value="Genomic_DNA"/>
</dbReference>
<organism evidence="2 3">
    <name type="scientific">Sulfuricella denitrificans (strain DSM 22764 / NBRC 105220 / skB26)</name>
    <dbReference type="NCBI Taxonomy" id="1163617"/>
    <lineage>
        <taxon>Bacteria</taxon>
        <taxon>Pseudomonadati</taxon>
        <taxon>Pseudomonadota</taxon>
        <taxon>Betaproteobacteria</taxon>
        <taxon>Nitrosomonadales</taxon>
        <taxon>Sulfuricellaceae</taxon>
        <taxon>Sulfuricella</taxon>
    </lineage>
</organism>
<dbReference type="Proteomes" id="UP000015559">
    <property type="component" value="Chromosome"/>
</dbReference>
<evidence type="ECO:0000259" key="1">
    <source>
        <dbReference type="Pfam" id="PF12697"/>
    </source>
</evidence>
<dbReference type="AlphaFoldDB" id="S6B4N3"/>
<feature type="domain" description="AB hydrolase-1" evidence="1">
    <location>
        <begin position="32"/>
        <end position="273"/>
    </location>
</feature>
<protein>
    <recommendedName>
        <fullName evidence="1">AB hydrolase-1 domain-containing protein</fullName>
    </recommendedName>
</protein>
<evidence type="ECO:0000313" key="2">
    <source>
        <dbReference type="EMBL" id="BAN35552.1"/>
    </source>
</evidence>
<dbReference type="STRING" id="1163617.SCD_n01737"/>
<gene>
    <name evidence="2" type="ORF">SCD_n01737</name>
</gene>
<proteinExistence type="predicted"/>
<dbReference type="OrthoDB" id="9780765at2"/>
<dbReference type="PANTHER" id="PTHR43798">
    <property type="entry name" value="MONOACYLGLYCEROL LIPASE"/>
    <property type="match status" value="1"/>
</dbReference>
<dbReference type="InterPro" id="IPR000073">
    <property type="entry name" value="AB_hydrolase_1"/>
</dbReference>
<reference evidence="2 3" key="1">
    <citation type="journal article" date="2012" name="Appl. Environ. Microbiol.">
        <title>Draft genome sequence of a psychrotolerant sulfur-oxidizing bacterium, Sulfuricella denitrificans skB26, and proteomic insights into cold adaptation.</title>
        <authorList>
            <person name="Watanabe T."/>
            <person name="Kojima H."/>
            <person name="Fukui M."/>
        </authorList>
    </citation>
    <scope>NUCLEOTIDE SEQUENCE [LARGE SCALE GENOMIC DNA]</scope>
    <source>
        <strain evidence="3">skB26</strain>
    </source>
</reference>
<keyword evidence="3" id="KW-1185">Reference proteome</keyword>
<name>S6B4N3_SULDS</name>
<dbReference type="InterPro" id="IPR050266">
    <property type="entry name" value="AB_hydrolase_sf"/>
</dbReference>
<dbReference type="RefSeq" id="WP_009204745.1">
    <property type="nucleotide sequence ID" value="NC_022357.1"/>
</dbReference>
<sequence length="284" mass="31743">MLEPAIKSTLTLPTQEVYYRLYRFDSAPSRRLLLLHGGGVAGKITWGAILPHLKHWNEILVPDLRGTGRTRYLDHKEHGFEGEEVVADLAALLDHLAWSEFDLGGYSYGGMIAMLLKASRPSAVGKTYLIEPALLVKMNDEESTRSHEMILHAAKRLRDLENIGEGLELFLDAISPQRIRGSKNEEIIRERLSHRPAGLASAIECVSHAAKQLDRTALIAAQANVSSFIGGRSHPEIYRRCREIAAIRNDWTCHLIQGADHALPFQKPELIAELMNTDSNRSKT</sequence>
<accession>S6B4N3</accession>
<dbReference type="Pfam" id="PF12697">
    <property type="entry name" value="Abhydrolase_6"/>
    <property type="match status" value="1"/>
</dbReference>
<dbReference type="InterPro" id="IPR029058">
    <property type="entry name" value="AB_hydrolase_fold"/>
</dbReference>
<dbReference type="SUPFAM" id="SSF53474">
    <property type="entry name" value="alpha/beta-Hydrolases"/>
    <property type="match status" value="1"/>
</dbReference>